<evidence type="ECO:0000259" key="3">
    <source>
        <dbReference type="Pfam" id="PF22137"/>
    </source>
</evidence>
<dbReference type="AlphaFoldDB" id="A0A8K0V9Z5"/>
<dbReference type="PANTHER" id="PTHR33840:SF1">
    <property type="entry name" value="TLE1 PHOSPHOLIPASE DOMAIN-CONTAINING PROTEIN"/>
    <property type="match status" value="1"/>
</dbReference>
<accession>A0A8K0V9Z5</accession>
<feature type="domain" description="T6SS Phospholipase effector Tle1-like C-terminal" evidence="3">
    <location>
        <begin position="455"/>
        <end position="717"/>
    </location>
</feature>
<evidence type="ECO:0000256" key="1">
    <source>
        <dbReference type="SAM" id="MobiDB-lite"/>
    </source>
</evidence>
<feature type="compositionally biased region" description="Basic and acidic residues" evidence="1">
    <location>
        <begin position="534"/>
        <end position="556"/>
    </location>
</feature>
<reference evidence="4" key="1">
    <citation type="submission" date="2021-01" db="EMBL/GenBank/DDBJ databases">
        <title>Intestinitalea alba gen. nov., sp. nov., a novel genus of the family Enterobacteriaceae, isolated from the gut of the plastic-eating mealworm Tenebrio molitor L.</title>
        <authorList>
            <person name="Yang Y."/>
        </authorList>
    </citation>
    <scope>NUCLEOTIDE SEQUENCE</scope>
    <source>
        <strain evidence="4">BIT-L3</strain>
    </source>
</reference>
<comment type="caution">
    <text evidence="4">The sequence shown here is derived from an EMBL/GenBank/DDBJ whole genome shotgun (WGS) entry which is preliminary data.</text>
</comment>
<dbReference type="Pfam" id="PF09994">
    <property type="entry name" value="T6SS_Tle1-like_cat"/>
    <property type="match status" value="1"/>
</dbReference>
<protein>
    <submittedName>
        <fullName evidence="4">DUF2235 domain-containing protein</fullName>
    </submittedName>
</protein>
<evidence type="ECO:0000313" key="4">
    <source>
        <dbReference type="EMBL" id="MBK4717042.1"/>
    </source>
</evidence>
<sequence>MSKIKSGAASVCYPPAFPVDGRLPTQAALVGEHCRRQDSQELAYRQELCLAAGRRVDMPCCKTLRISLFFDGTGNNLNHDVYVKGGRGEIQSPTNIARLFRASIGAGLAGGAPQEVTDNPEQTGGKYFKYYVPGVGTPFPEVEDNDFSAAGLVAAARGEERINWGLLRIIDALMRALGLGRLDDDACLASIKAMGTWMATMGVTGAANRQAEFQRLLRGMAPKLYNAINQPSPGQPKLLGIKLYVYGFSRGAAQARAFVNWLAGLITKPQDRGRRPEQCLQVHGIKIPVSVEFLGLLDTVASVGIAHIAPVAEGHMGWADDTMELPNEARFSGLIKRCVQFVAAHEQRLCFPLDSLRRTQGQYPQHSAEVVYPGMHSDVGGGYPPGDQGKGNPEAKTGDDFLLSQIVLHDLYAEAFKAGAPLKVPSLALPRDLTNDVWRKMSAASAKEFVIAPDLINRFNAWRELTLGLPAPKTPISAREAINYSPVDAGHTLEKAIENQIAWITAWRIERYARKSLLKTPFYLRATNTMENDAVRKQKKKERDQAQKAVEEERKAQQANRKKGDPFTPALPGVKDFDPDIAKTQLYEAAREFGEDYAGKWRTLTSAAHLIVDKGYQNLLFIINSDDERAERKRIKADGDARVKILFPAHGEASNAEQPAGRVRALFDDQVHDSRAWFMHAALGSREPFASYFIDRQIYFGDACSKEWNLLLAIKGQPVLGAVEFIFNQVVTPEGIETQIKAVDTATGLPVSFTTAKTRLPGEFVRQQKEQMAGQFRDEAKQLLASIWDEAPGETELT</sequence>
<gene>
    <name evidence="4" type="ORF">JJB97_17330</name>
</gene>
<keyword evidence="5" id="KW-1185">Reference proteome</keyword>
<dbReference type="InterPro" id="IPR054388">
    <property type="entry name" value="Tle1-like_C"/>
</dbReference>
<evidence type="ECO:0000313" key="5">
    <source>
        <dbReference type="Proteomes" id="UP000659047"/>
    </source>
</evidence>
<dbReference type="RefSeq" id="WP_238715337.1">
    <property type="nucleotide sequence ID" value="NZ_JAEPBH010000080.1"/>
</dbReference>
<dbReference type="EMBL" id="JAEPBH010000080">
    <property type="protein sequence ID" value="MBK4717042.1"/>
    <property type="molecule type" value="Genomic_DNA"/>
</dbReference>
<feature type="domain" description="T6SS Phospholipase effector Tle1-like catalytic" evidence="2">
    <location>
        <begin position="286"/>
        <end position="389"/>
    </location>
</feature>
<dbReference type="Pfam" id="PF22137">
    <property type="entry name" value="T6SS_Tle1-like_C"/>
    <property type="match status" value="1"/>
</dbReference>
<feature type="region of interest" description="Disordered" evidence="1">
    <location>
        <begin position="534"/>
        <end position="576"/>
    </location>
</feature>
<dbReference type="Proteomes" id="UP000659047">
    <property type="component" value="Unassembled WGS sequence"/>
</dbReference>
<organism evidence="4 5">
    <name type="scientific">Tenebrionibacter intestinalis</name>
    <dbReference type="NCBI Taxonomy" id="2799638"/>
    <lineage>
        <taxon>Bacteria</taxon>
        <taxon>Pseudomonadati</taxon>
        <taxon>Pseudomonadota</taxon>
        <taxon>Gammaproteobacteria</taxon>
        <taxon>Enterobacterales</taxon>
        <taxon>Enterobacteriaceae</taxon>
        <taxon>Tenebrionibacter/Tenebrionicola group</taxon>
        <taxon>Tenebrionibacter</taxon>
    </lineage>
</organism>
<dbReference type="PANTHER" id="PTHR33840">
    <property type="match status" value="1"/>
</dbReference>
<dbReference type="InterPro" id="IPR018712">
    <property type="entry name" value="Tle1-like_cat"/>
</dbReference>
<evidence type="ECO:0000259" key="2">
    <source>
        <dbReference type="Pfam" id="PF09994"/>
    </source>
</evidence>
<name>A0A8K0V9Z5_9ENTR</name>
<proteinExistence type="predicted"/>